<protein>
    <submittedName>
        <fullName evidence="2">NUDIX hydrolase</fullName>
    </submittedName>
</protein>
<dbReference type="GO" id="GO:0016787">
    <property type="term" value="F:hydrolase activity"/>
    <property type="evidence" value="ECO:0007669"/>
    <property type="project" value="UniProtKB-KW"/>
</dbReference>
<keyword evidence="2" id="KW-0378">Hydrolase</keyword>
<evidence type="ECO:0000313" key="2">
    <source>
        <dbReference type="EMBL" id="MBC3919587.1"/>
    </source>
</evidence>
<dbReference type="InterPro" id="IPR015797">
    <property type="entry name" value="NUDIX_hydrolase-like_dom_sf"/>
</dbReference>
<dbReference type="CDD" id="cd03674">
    <property type="entry name" value="NUDIX_Hydrolase"/>
    <property type="match status" value="1"/>
</dbReference>
<dbReference type="Pfam" id="PF00293">
    <property type="entry name" value="NUDIX"/>
    <property type="match status" value="1"/>
</dbReference>
<name>A0ABR6ZUN1_9BURK</name>
<dbReference type="RefSeq" id="WP_186948847.1">
    <property type="nucleotide sequence ID" value="NZ_JACOGF010000010.1"/>
</dbReference>
<dbReference type="InterPro" id="IPR000086">
    <property type="entry name" value="NUDIX_hydrolase_dom"/>
</dbReference>
<proteinExistence type="predicted"/>
<organism evidence="2 3">
    <name type="scientific">Undibacterium hunanense</name>
    <dbReference type="NCBI Taxonomy" id="2762292"/>
    <lineage>
        <taxon>Bacteria</taxon>
        <taxon>Pseudomonadati</taxon>
        <taxon>Pseudomonadota</taxon>
        <taxon>Betaproteobacteria</taxon>
        <taxon>Burkholderiales</taxon>
        <taxon>Oxalobacteraceae</taxon>
        <taxon>Undibacterium</taxon>
    </lineage>
</organism>
<feature type="domain" description="Nudix hydrolase" evidence="1">
    <location>
        <begin position="43"/>
        <end position="177"/>
    </location>
</feature>
<dbReference type="PROSITE" id="PS51462">
    <property type="entry name" value="NUDIX"/>
    <property type="match status" value="1"/>
</dbReference>
<dbReference type="Gene3D" id="3.90.79.10">
    <property type="entry name" value="Nucleoside Triphosphate Pyrophosphohydrolase"/>
    <property type="match status" value="1"/>
</dbReference>
<dbReference type="EMBL" id="JACOGF010000010">
    <property type="protein sequence ID" value="MBC3919587.1"/>
    <property type="molecule type" value="Genomic_DNA"/>
</dbReference>
<gene>
    <name evidence="2" type="ORF">H8L32_19020</name>
</gene>
<evidence type="ECO:0000259" key="1">
    <source>
        <dbReference type="PROSITE" id="PS51462"/>
    </source>
</evidence>
<reference evidence="2 3" key="1">
    <citation type="submission" date="2020-08" db="EMBL/GenBank/DDBJ databases">
        <title>Novel species isolated from subtropical streams in China.</title>
        <authorList>
            <person name="Lu H."/>
        </authorList>
    </citation>
    <scope>NUCLEOTIDE SEQUENCE [LARGE SCALE GENOMIC DNA]</scope>
    <source>
        <strain evidence="2 3">CY18W</strain>
    </source>
</reference>
<keyword evidence="3" id="KW-1185">Reference proteome</keyword>
<evidence type="ECO:0000313" key="3">
    <source>
        <dbReference type="Proteomes" id="UP000650424"/>
    </source>
</evidence>
<dbReference type="SUPFAM" id="SSF55811">
    <property type="entry name" value="Nudix"/>
    <property type="match status" value="1"/>
</dbReference>
<dbReference type="Proteomes" id="UP000650424">
    <property type="component" value="Unassembled WGS sequence"/>
</dbReference>
<accession>A0ABR6ZUN1</accession>
<comment type="caution">
    <text evidence="2">The sequence shown here is derived from an EMBL/GenBank/DDBJ whole genome shotgun (WGS) entry which is preliminary data.</text>
</comment>
<sequence>MQDQLIVLLLAHQPADATETGHLQKTLDFVTHTKACSSRQTLAGHVTASAWILSPDGQAALLTHHKKLNRWLQLGGHVDDGDISIQAAATREAREESGIQDLQLLHATLFDVDAHAIPARHNEPGHYHYDLRFLFQALHLDFCVSDESHDLAWVPLSTLVSDDNNASVSRMAKKTLKNSS</sequence>